<dbReference type="InParanoid" id="A0A4S2MKM9"/>
<keyword evidence="3" id="KW-1185">Reference proteome</keyword>
<proteinExistence type="predicted"/>
<feature type="region of interest" description="Disordered" evidence="1">
    <location>
        <begin position="23"/>
        <end position="43"/>
    </location>
</feature>
<organism evidence="2 3">
    <name type="scientific">Ascodesmis nigricans</name>
    <dbReference type="NCBI Taxonomy" id="341454"/>
    <lineage>
        <taxon>Eukaryota</taxon>
        <taxon>Fungi</taxon>
        <taxon>Dikarya</taxon>
        <taxon>Ascomycota</taxon>
        <taxon>Pezizomycotina</taxon>
        <taxon>Pezizomycetes</taxon>
        <taxon>Pezizales</taxon>
        <taxon>Ascodesmidaceae</taxon>
        <taxon>Ascodesmis</taxon>
    </lineage>
</organism>
<evidence type="ECO:0000313" key="3">
    <source>
        <dbReference type="Proteomes" id="UP000298138"/>
    </source>
</evidence>
<feature type="region of interest" description="Disordered" evidence="1">
    <location>
        <begin position="130"/>
        <end position="151"/>
    </location>
</feature>
<accession>A0A4S2MKM9</accession>
<reference evidence="2 3" key="1">
    <citation type="submission" date="2019-04" db="EMBL/GenBank/DDBJ databases">
        <title>Comparative genomics and transcriptomics to analyze fruiting body development in filamentous ascomycetes.</title>
        <authorList>
            <consortium name="DOE Joint Genome Institute"/>
            <person name="Lutkenhaus R."/>
            <person name="Traeger S."/>
            <person name="Breuer J."/>
            <person name="Kuo A."/>
            <person name="Lipzen A."/>
            <person name="Pangilinan J."/>
            <person name="Dilworth D."/>
            <person name="Sandor L."/>
            <person name="Poggeler S."/>
            <person name="Barry K."/>
            <person name="Grigoriev I.V."/>
            <person name="Nowrousian M."/>
        </authorList>
    </citation>
    <scope>NUCLEOTIDE SEQUENCE [LARGE SCALE GENOMIC DNA]</scope>
    <source>
        <strain evidence="2 3">CBS 389.68</strain>
    </source>
</reference>
<dbReference type="Proteomes" id="UP000298138">
    <property type="component" value="Unassembled WGS sequence"/>
</dbReference>
<feature type="compositionally biased region" description="Polar residues" evidence="1">
    <location>
        <begin position="79"/>
        <end position="102"/>
    </location>
</feature>
<evidence type="ECO:0000313" key="2">
    <source>
        <dbReference type="EMBL" id="TGZ77561.1"/>
    </source>
</evidence>
<dbReference type="AlphaFoldDB" id="A0A4S2MKM9"/>
<name>A0A4S2MKM9_9PEZI</name>
<gene>
    <name evidence="2" type="ORF">EX30DRAFT_374502</name>
</gene>
<evidence type="ECO:0000256" key="1">
    <source>
        <dbReference type="SAM" id="MobiDB-lite"/>
    </source>
</evidence>
<feature type="region of interest" description="Disordered" evidence="1">
    <location>
        <begin position="57"/>
        <end position="103"/>
    </location>
</feature>
<dbReference type="EMBL" id="ML220151">
    <property type="protein sequence ID" value="TGZ77561.1"/>
    <property type="molecule type" value="Genomic_DNA"/>
</dbReference>
<protein>
    <submittedName>
        <fullName evidence="2">Uncharacterized protein</fullName>
    </submittedName>
</protein>
<sequence>MPPPRLLPLTRTLLPRTLPALYRPFTHTPPHQAGKQGGQKQVDELLAGIVSGARKGIQDTHAAQQASQIGKQPGDAALSSLNSTDPLYQTTELTSQHQSQKPPTLKLAMNTVGQMVPEDQVLREPESVETGLEPGAEGFGAGPAGKTKMPEKEALVEELEKVKGEVFGKGDPHEGKCM</sequence>
<feature type="compositionally biased region" description="Polar residues" evidence="1">
    <location>
        <begin position="61"/>
        <end position="70"/>
    </location>
</feature>